<dbReference type="InterPro" id="IPR016162">
    <property type="entry name" value="Ald_DH_N"/>
</dbReference>
<keyword evidence="3 7" id="KW-0560">Oxidoreductase</keyword>
<protein>
    <recommendedName>
        <fullName evidence="2">L-glutamate gamma-semialdehyde dehydrogenase</fullName>
        <ecNumber evidence="2">1.2.1.88</ecNumber>
    </recommendedName>
</protein>
<dbReference type="PROSITE" id="PS00687">
    <property type="entry name" value="ALDEHYDE_DEHYDR_GLU"/>
    <property type="match status" value="1"/>
</dbReference>
<evidence type="ECO:0000256" key="6">
    <source>
        <dbReference type="PROSITE-ProRule" id="PRU10007"/>
    </source>
</evidence>
<dbReference type="Pfam" id="PF01619">
    <property type="entry name" value="Pro_dh"/>
    <property type="match status" value="1"/>
</dbReference>
<gene>
    <name evidence="11" type="ORF">IGS67_00730</name>
</gene>
<dbReference type="InterPro" id="IPR029041">
    <property type="entry name" value="FAD-linked_oxidoreductase-like"/>
</dbReference>
<comment type="catalytic activity">
    <reaction evidence="5">
        <text>L-glutamate 5-semialdehyde + NAD(+) + H2O = L-glutamate + NADH + 2 H(+)</text>
        <dbReference type="Rhea" id="RHEA:30235"/>
        <dbReference type="ChEBI" id="CHEBI:15377"/>
        <dbReference type="ChEBI" id="CHEBI:15378"/>
        <dbReference type="ChEBI" id="CHEBI:29985"/>
        <dbReference type="ChEBI" id="CHEBI:57540"/>
        <dbReference type="ChEBI" id="CHEBI:57945"/>
        <dbReference type="ChEBI" id="CHEBI:58066"/>
        <dbReference type="EC" id="1.2.1.88"/>
    </reaction>
</comment>
<evidence type="ECO:0000256" key="1">
    <source>
        <dbReference type="ARBA" id="ARBA00004786"/>
    </source>
</evidence>
<evidence type="ECO:0000259" key="9">
    <source>
        <dbReference type="Pfam" id="PF00171"/>
    </source>
</evidence>
<feature type="domain" description="Proline dehydrogenase" evidence="10">
    <location>
        <begin position="131"/>
        <end position="416"/>
    </location>
</feature>
<dbReference type="PROSITE" id="PS00070">
    <property type="entry name" value="ALDEHYDE_DEHYDR_CYS"/>
    <property type="match status" value="1"/>
</dbReference>
<name>A0ABR9DM96_9MICO</name>
<dbReference type="InterPro" id="IPR025703">
    <property type="entry name" value="Bifunct_PutA"/>
</dbReference>
<comment type="pathway">
    <text evidence="1">Amino-acid degradation; L-proline degradation into L-glutamate; L-glutamate from L-proline: step 2/2.</text>
</comment>
<evidence type="ECO:0000313" key="11">
    <source>
        <dbReference type="EMBL" id="MBD9698024.1"/>
    </source>
</evidence>
<dbReference type="PANTHER" id="PTHR42862:SF1">
    <property type="entry name" value="DELTA-1-PYRROLINE-5-CARBOXYLATE DEHYDROGENASE 2, ISOFORM A-RELATED"/>
    <property type="match status" value="1"/>
</dbReference>
<evidence type="ECO:0000256" key="3">
    <source>
        <dbReference type="ARBA" id="ARBA00023002"/>
    </source>
</evidence>
<dbReference type="InterPro" id="IPR015590">
    <property type="entry name" value="Aldehyde_DH_dom"/>
</dbReference>
<feature type="compositionally biased region" description="Low complexity" evidence="8">
    <location>
        <begin position="462"/>
        <end position="474"/>
    </location>
</feature>
<dbReference type="RefSeq" id="WP_192276805.1">
    <property type="nucleotide sequence ID" value="NZ_JACZDF010000001.1"/>
</dbReference>
<dbReference type="InterPro" id="IPR016163">
    <property type="entry name" value="Ald_DH_C"/>
</dbReference>
<accession>A0ABR9DM96</accession>
<comment type="similarity">
    <text evidence="7">Belongs to the aldehyde dehydrogenase family.</text>
</comment>
<dbReference type="Proteomes" id="UP000642107">
    <property type="component" value="Unassembled WGS sequence"/>
</dbReference>
<feature type="active site" evidence="6">
    <location>
        <position position="758"/>
    </location>
</feature>
<feature type="domain" description="Aldehyde dehydrogenase" evidence="9">
    <location>
        <begin position="545"/>
        <end position="977"/>
    </location>
</feature>
<dbReference type="Gene3D" id="3.40.605.10">
    <property type="entry name" value="Aldehyde Dehydrogenase, Chain A, domain 1"/>
    <property type="match status" value="1"/>
</dbReference>
<dbReference type="PANTHER" id="PTHR42862">
    <property type="entry name" value="DELTA-1-PYRROLINE-5-CARBOXYLATE DEHYDROGENASE 1, ISOFORM A-RELATED"/>
    <property type="match status" value="1"/>
</dbReference>
<evidence type="ECO:0000256" key="7">
    <source>
        <dbReference type="RuleBase" id="RU003345"/>
    </source>
</evidence>
<proteinExistence type="inferred from homology"/>
<keyword evidence="12" id="KW-1185">Reference proteome</keyword>
<feature type="compositionally biased region" description="Basic and acidic residues" evidence="8">
    <location>
        <begin position="481"/>
        <end position="503"/>
    </location>
</feature>
<evidence type="ECO:0000256" key="8">
    <source>
        <dbReference type="SAM" id="MobiDB-lite"/>
    </source>
</evidence>
<evidence type="ECO:0000259" key="10">
    <source>
        <dbReference type="Pfam" id="PF01619"/>
    </source>
</evidence>
<evidence type="ECO:0000313" key="12">
    <source>
        <dbReference type="Proteomes" id="UP000642107"/>
    </source>
</evidence>
<dbReference type="Pfam" id="PF00171">
    <property type="entry name" value="Aldedh"/>
    <property type="match status" value="1"/>
</dbReference>
<evidence type="ECO:0000256" key="2">
    <source>
        <dbReference type="ARBA" id="ARBA00012884"/>
    </source>
</evidence>
<dbReference type="InterPro" id="IPR050485">
    <property type="entry name" value="Proline_metab_enzyme"/>
</dbReference>
<reference evidence="11 12" key="1">
    <citation type="submission" date="2020-09" db="EMBL/GenBank/DDBJ databases">
        <title>Flavimobilis rhizosphaerae sp. nov., isolated from rhizosphere soil of Spartina alterniflora.</title>
        <authorList>
            <person name="Hanqin C."/>
        </authorList>
    </citation>
    <scope>NUCLEOTIDE SEQUENCE [LARGE SCALE GENOMIC DNA]</scope>
    <source>
        <strain evidence="11 12">GY 10621</strain>
    </source>
</reference>
<dbReference type="SUPFAM" id="SSF53720">
    <property type="entry name" value="ALDH-like"/>
    <property type="match status" value="1"/>
</dbReference>
<dbReference type="PIRSF" id="PIRSF000197">
    <property type="entry name" value="Bifunct_PutA"/>
    <property type="match status" value="1"/>
</dbReference>
<feature type="region of interest" description="Disordered" evidence="8">
    <location>
        <begin position="443"/>
        <end position="510"/>
    </location>
</feature>
<keyword evidence="4" id="KW-0520">NAD</keyword>
<dbReference type="SUPFAM" id="SSF51730">
    <property type="entry name" value="FAD-linked oxidoreductase"/>
    <property type="match status" value="1"/>
</dbReference>
<evidence type="ECO:0000256" key="5">
    <source>
        <dbReference type="ARBA" id="ARBA00048142"/>
    </source>
</evidence>
<dbReference type="InterPro" id="IPR002872">
    <property type="entry name" value="Proline_DH_dom"/>
</dbReference>
<dbReference type="InterPro" id="IPR016160">
    <property type="entry name" value="Ald_DH_CS_CYS"/>
</dbReference>
<organism evidence="11 12">
    <name type="scientific">Flavimobilis rhizosphaerae</name>
    <dbReference type="NCBI Taxonomy" id="2775421"/>
    <lineage>
        <taxon>Bacteria</taxon>
        <taxon>Bacillati</taxon>
        <taxon>Actinomycetota</taxon>
        <taxon>Actinomycetes</taxon>
        <taxon>Micrococcales</taxon>
        <taxon>Jonesiaceae</taxon>
        <taxon>Flavimobilis</taxon>
    </lineage>
</organism>
<evidence type="ECO:0000256" key="4">
    <source>
        <dbReference type="ARBA" id="ARBA00023027"/>
    </source>
</evidence>
<dbReference type="Gene3D" id="3.40.309.10">
    <property type="entry name" value="Aldehyde Dehydrogenase, Chain A, domain 2"/>
    <property type="match status" value="1"/>
</dbReference>
<dbReference type="InterPro" id="IPR029510">
    <property type="entry name" value="Ald_DH_CS_GLU"/>
</dbReference>
<dbReference type="EC" id="1.2.1.88" evidence="2"/>
<comment type="caution">
    <text evidence="11">The sequence shown here is derived from an EMBL/GenBank/DDBJ whole genome shotgun (WGS) entry which is preliminary data.</text>
</comment>
<dbReference type="InterPro" id="IPR016161">
    <property type="entry name" value="Ald_DH/histidinol_DH"/>
</dbReference>
<sequence>MVTFDDVIPEAVALARRWLAATAHDETPTERRSTRRLASLVADPDGLELALRFVDRVARPRDPRVAAHELAALGRAGLHPAFLGPADRVLLGAGSRLAPLAPRLAVPAAHARMRQMIGHLVADATHLGPQLSRLRGGGFHVNVNLLGEAVLGEAEAASRAARLRTLVAREDVDHVSVKVSALVPQIVTWDLDGSRTRVLKRLRPLARAASAHGTHLALDMEEYRDLTLTLGVVAELADDPGLRDLRLGVALQAYLPDSRAALEEVLHLSRRREAAGGRPLRVRLVKGANLAMERVEAELHGWEQTVYPTKAEVDASYLDLLDLALTPGLGLRVGVASHNLFHVAAAHLLATERGEAARMEVEMLHGMAPAQARAVRAETGRVLLYVPAVDPADLDVAVGYLVRRLEENAAPQNFLHAMTAGAAALDAQEAAFRAAVAAAPTVDRTPRRLRAPAGAPSGADVPSPTASATDAPPTRGSESYTRVETRVYDSEPRVGVEDQDRDPTGGAELEFWNVPDLDPALAVVRERAARMRDGSAPPAEPAPLVPVTSTAAADAVVARAVEVGATWAAVPPGARGAALRRAAELLEERRDAIAQTAVAEAGKTVAEIDPEISEAIDLARWYAGSAERLDPDHEDADPDAVHRPWGVTLVTPPWNFPVAIPLGSALASLAAGSPALLKPSHLTPLSAAMAAGAVRDALAERGHAPDVLQVLDVAGSGEADVGSHLVRHPDVARVLLTGSLATARLFARMRPGLDVLAETSGKNAMIVTPSADVDLAVADTVRSAFGHAGQKCSAASLLVLVGSAGTDDRLRSQLADAVTSLAVGPATDAGTVMGPLTPVADGDLLRALTTLEPGESWLVEPRRLDDAGRAWTPGVRYDVRPGSWFARTEAFGPVLGVVRVPTLDDAIAVVNSVDLGLTSGLHSLDDDEIDRWTERVEAGNLYVNRHTTGAIVRRQPFGGWKASVVGPGAKAGGPHYVAQIGTWADAPDVPDRETAPGAWLARAGESDARWWREQFSREHDPSGLTVESNVLRYRPLPHATVRVGPGALAVEVTRVLAAAERCGVPVDVSVDPGVVRGGVGAAGVERSRAPADAGHGTAPGDAGADGAYLDLVLPGDARVEDAASFASRVAAGDVDGRVRVVGRSPGLREAAASRTGFVTVLDAPVVASGGRELLAFLREQAVSRTRHRYGHVEPR</sequence>
<dbReference type="EMBL" id="JACZDF010000001">
    <property type="protein sequence ID" value="MBD9698024.1"/>
    <property type="molecule type" value="Genomic_DNA"/>
</dbReference>
<dbReference type="Gene3D" id="3.20.20.220">
    <property type="match status" value="1"/>
</dbReference>